<dbReference type="InterPro" id="IPR006076">
    <property type="entry name" value="FAD-dep_OxRdtase"/>
</dbReference>
<dbReference type="Pfam" id="PF00096">
    <property type="entry name" value="zf-C2H2"/>
    <property type="match status" value="2"/>
</dbReference>
<evidence type="ECO:0000256" key="10">
    <source>
        <dbReference type="ARBA" id="ARBA00022771"/>
    </source>
</evidence>
<evidence type="ECO:0000256" key="23">
    <source>
        <dbReference type="RuleBase" id="RU361217"/>
    </source>
</evidence>
<evidence type="ECO:0000256" key="5">
    <source>
        <dbReference type="ARBA" id="ARBA00007330"/>
    </source>
</evidence>
<dbReference type="GO" id="GO:0005739">
    <property type="term" value="C:mitochondrion"/>
    <property type="evidence" value="ECO:0007669"/>
    <property type="project" value="UniProtKB-SubCell"/>
</dbReference>
<dbReference type="PROSITE" id="PS00978">
    <property type="entry name" value="FAD_G3PDH_2"/>
    <property type="match status" value="1"/>
</dbReference>
<evidence type="ECO:0000256" key="7">
    <source>
        <dbReference type="ARBA" id="ARBA00022630"/>
    </source>
</evidence>
<evidence type="ECO:0000313" key="29">
    <source>
        <dbReference type="Proteomes" id="UP000053268"/>
    </source>
</evidence>
<keyword evidence="16" id="KW-0805">Transcription regulation</keyword>
<evidence type="ECO:0000256" key="1">
    <source>
        <dbReference type="ARBA" id="ARBA00001974"/>
    </source>
</evidence>
<dbReference type="PANTHER" id="PTHR11985">
    <property type="entry name" value="GLYCEROL-3-PHOSPHATE DEHYDROGENASE"/>
    <property type="match status" value="1"/>
</dbReference>
<dbReference type="SMART" id="SM00355">
    <property type="entry name" value="ZnF_C2H2"/>
    <property type="match status" value="3"/>
</dbReference>
<evidence type="ECO:0000256" key="11">
    <source>
        <dbReference type="ARBA" id="ARBA00022827"/>
    </source>
</evidence>
<keyword evidence="7 23" id="KW-0285">Flavoprotein</keyword>
<evidence type="ECO:0000256" key="25">
    <source>
        <dbReference type="SAM" id="Phobius"/>
    </source>
</evidence>
<dbReference type="EMBL" id="KQ459598">
    <property type="protein sequence ID" value="KPI94596.1"/>
    <property type="molecule type" value="Genomic_DNA"/>
</dbReference>
<dbReference type="InterPro" id="IPR000447">
    <property type="entry name" value="G3P_DH_FAD-dep"/>
</dbReference>
<feature type="region of interest" description="Disordered" evidence="24">
    <location>
        <begin position="1152"/>
        <end position="1183"/>
    </location>
</feature>
<evidence type="ECO:0000256" key="19">
    <source>
        <dbReference type="ARBA" id="ARBA00023163"/>
    </source>
</evidence>
<evidence type="ECO:0000256" key="21">
    <source>
        <dbReference type="ARBA" id="ARBA00038409"/>
    </source>
</evidence>
<dbReference type="GO" id="GO:0008270">
    <property type="term" value="F:zinc ion binding"/>
    <property type="evidence" value="ECO:0007669"/>
    <property type="project" value="UniProtKB-KW"/>
</dbReference>
<dbReference type="InterPro" id="IPR011992">
    <property type="entry name" value="EF-hand-dom_pair"/>
</dbReference>
<evidence type="ECO:0000256" key="17">
    <source>
        <dbReference type="ARBA" id="ARBA00023125"/>
    </source>
</evidence>
<evidence type="ECO:0000256" key="2">
    <source>
        <dbReference type="ARBA" id="ARBA00004123"/>
    </source>
</evidence>
<dbReference type="GO" id="GO:0006072">
    <property type="term" value="P:glycerol-3-phosphate metabolic process"/>
    <property type="evidence" value="ECO:0007669"/>
    <property type="project" value="UniProtKB-UniRule"/>
</dbReference>
<evidence type="ECO:0000256" key="20">
    <source>
        <dbReference type="ARBA" id="ARBA00023242"/>
    </source>
</evidence>
<dbReference type="PRINTS" id="PR01001">
    <property type="entry name" value="FADG3PDH"/>
</dbReference>
<evidence type="ECO:0000256" key="22">
    <source>
        <dbReference type="PROSITE-ProRule" id="PRU00042"/>
    </source>
</evidence>
<dbReference type="FunFam" id="3.30.160.60:FF:001110">
    <property type="entry name" value="Krueppel factor 13"/>
    <property type="match status" value="1"/>
</dbReference>
<comment type="pathway">
    <text evidence="4">Polyol metabolism; glycerol degradation.</text>
</comment>
<evidence type="ECO:0000256" key="12">
    <source>
        <dbReference type="ARBA" id="ARBA00022833"/>
    </source>
</evidence>
<keyword evidence="25" id="KW-0812">Transmembrane</keyword>
<evidence type="ECO:0000259" key="26">
    <source>
        <dbReference type="PROSITE" id="PS50157"/>
    </source>
</evidence>
<dbReference type="InterPro" id="IPR013087">
    <property type="entry name" value="Znf_C2H2_type"/>
</dbReference>
<reference evidence="28 29" key="1">
    <citation type="journal article" date="2015" name="Nat. Commun.">
        <title>Outbred genome sequencing and CRISPR/Cas9 gene editing in butterflies.</title>
        <authorList>
            <person name="Li X."/>
            <person name="Fan D."/>
            <person name="Zhang W."/>
            <person name="Liu G."/>
            <person name="Zhang L."/>
            <person name="Zhao L."/>
            <person name="Fang X."/>
            <person name="Chen L."/>
            <person name="Dong Y."/>
            <person name="Chen Y."/>
            <person name="Ding Y."/>
            <person name="Zhao R."/>
            <person name="Feng M."/>
            <person name="Zhu Y."/>
            <person name="Feng Y."/>
            <person name="Jiang X."/>
            <person name="Zhu D."/>
            <person name="Xiang H."/>
            <person name="Feng X."/>
            <person name="Li S."/>
            <person name="Wang J."/>
            <person name="Zhang G."/>
            <person name="Kronforst M.R."/>
            <person name="Wang W."/>
        </authorList>
    </citation>
    <scope>NUCLEOTIDE SEQUENCE [LARGE SCALE GENOMIC DNA]</scope>
    <source>
        <strain evidence="28">Ya'a_city_454_Px</strain>
        <tissue evidence="28">Whole body</tissue>
    </source>
</reference>
<evidence type="ECO:0000256" key="6">
    <source>
        <dbReference type="ARBA" id="ARBA00013029"/>
    </source>
</evidence>
<dbReference type="SUPFAM" id="SSF47473">
    <property type="entry name" value="EF-hand"/>
    <property type="match status" value="1"/>
</dbReference>
<dbReference type="Gene3D" id="3.30.160.60">
    <property type="entry name" value="Classic Zinc Finger"/>
    <property type="match status" value="3"/>
</dbReference>
<feature type="region of interest" description="Disordered" evidence="24">
    <location>
        <begin position="768"/>
        <end position="813"/>
    </location>
</feature>
<evidence type="ECO:0000313" key="28">
    <source>
        <dbReference type="EMBL" id="KPI94596.1"/>
    </source>
</evidence>
<dbReference type="Pfam" id="PF01266">
    <property type="entry name" value="DAO"/>
    <property type="match status" value="1"/>
</dbReference>
<dbReference type="Gene3D" id="3.30.9.10">
    <property type="entry name" value="D-Amino Acid Oxidase, subunit A, domain 2"/>
    <property type="match status" value="1"/>
</dbReference>
<keyword evidence="18" id="KW-0496">Mitochondrion</keyword>
<dbReference type="InterPro" id="IPR036236">
    <property type="entry name" value="Znf_C2H2_sf"/>
</dbReference>
<keyword evidence="15 23" id="KW-0560">Oxidoreductase</keyword>
<dbReference type="Pfam" id="PF13499">
    <property type="entry name" value="EF-hand_7"/>
    <property type="match status" value="1"/>
</dbReference>
<evidence type="ECO:0000259" key="27">
    <source>
        <dbReference type="PROSITE" id="PS50222"/>
    </source>
</evidence>
<dbReference type="EC" id="1.1.5.3" evidence="6 23"/>
<keyword evidence="19" id="KW-0804">Transcription</keyword>
<dbReference type="FunFam" id="3.30.9.10:FF:000001">
    <property type="entry name" value="Glycerol-3-phosphate dehydrogenase"/>
    <property type="match status" value="1"/>
</dbReference>
<feature type="transmembrane region" description="Helical" evidence="25">
    <location>
        <begin position="63"/>
        <end position="82"/>
    </location>
</feature>
<feature type="domain" description="C2H2-type" evidence="26">
    <location>
        <begin position="1545"/>
        <end position="1572"/>
    </location>
</feature>
<feature type="domain" description="EF-hand" evidence="27">
    <location>
        <begin position="671"/>
        <end position="706"/>
    </location>
</feature>
<dbReference type="STRING" id="66420.A0A194PMD4"/>
<comment type="similarity">
    <text evidence="21">Belongs to the Sp1 C2H2-type zinc-finger protein family.</text>
</comment>
<dbReference type="InterPro" id="IPR006311">
    <property type="entry name" value="TAT_signal"/>
</dbReference>
<keyword evidence="12" id="KW-0862">Zinc</keyword>
<keyword evidence="11" id="KW-0274">FAD</keyword>
<dbReference type="FunFam" id="1.10.8.870:FF:000001">
    <property type="entry name" value="Glycerol-3-phosphate dehydrogenase"/>
    <property type="match status" value="1"/>
</dbReference>
<dbReference type="SUPFAM" id="SSF54373">
    <property type="entry name" value="FAD-linked reductases, C-terminal domain"/>
    <property type="match status" value="1"/>
</dbReference>
<evidence type="ECO:0000256" key="15">
    <source>
        <dbReference type="ARBA" id="ARBA00023002"/>
    </source>
</evidence>
<keyword evidence="13" id="KW-0106">Calcium</keyword>
<comment type="similarity">
    <text evidence="5 23">Belongs to the FAD-dependent glycerol-3-phosphate dehydrogenase family.</text>
</comment>
<dbReference type="FunFam" id="3.30.160.60:FF:000014">
    <property type="entry name" value="Transcription factor Sp3"/>
    <property type="match status" value="1"/>
</dbReference>
<dbReference type="GO" id="GO:0004368">
    <property type="term" value="F:glycerol-3-phosphate dehydrogenase (quinone) activity"/>
    <property type="evidence" value="ECO:0007669"/>
    <property type="project" value="UniProtKB-EC"/>
</dbReference>
<dbReference type="Gene3D" id="1.10.238.10">
    <property type="entry name" value="EF-hand"/>
    <property type="match status" value="1"/>
</dbReference>
<dbReference type="Gene3D" id="3.50.50.60">
    <property type="entry name" value="FAD/NAD(P)-binding domain"/>
    <property type="match status" value="1"/>
</dbReference>
<dbReference type="Proteomes" id="UP000053268">
    <property type="component" value="Unassembled WGS sequence"/>
</dbReference>
<dbReference type="PANTHER" id="PTHR11985:SF15">
    <property type="entry name" value="GLYCEROL-3-PHOSPHATE DEHYDROGENASE, MITOCHONDRIAL"/>
    <property type="match status" value="1"/>
</dbReference>
<evidence type="ECO:0000256" key="3">
    <source>
        <dbReference type="ARBA" id="ARBA00004173"/>
    </source>
</evidence>
<dbReference type="SUPFAM" id="SSF51905">
    <property type="entry name" value="FAD/NAD(P)-binding domain"/>
    <property type="match status" value="1"/>
</dbReference>
<dbReference type="GO" id="GO:0003677">
    <property type="term" value="F:DNA binding"/>
    <property type="evidence" value="ECO:0007669"/>
    <property type="project" value="UniProtKB-KW"/>
</dbReference>
<dbReference type="GO" id="GO:0005634">
    <property type="term" value="C:nucleus"/>
    <property type="evidence" value="ECO:0007669"/>
    <property type="project" value="UniProtKB-SubCell"/>
</dbReference>
<dbReference type="SUPFAM" id="SSF57667">
    <property type="entry name" value="beta-beta-alpha zinc fingers"/>
    <property type="match status" value="2"/>
</dbReference>
<evidence type="ECO:0000256" key="16">
    <source>
        <dbReference type="ARBA" id="ARBA00023015"/>
    </source>
</evidence>
<keyword evidence="9" id="KW-0677">Repeat</keyword>
<dbReference type="GO" id="GO:0005509">
    <property type="term" value="F:calcium ion binding"/>
    <property type="evidence" value="ECO:0007669"/>
    <property type="project" value="InterPro"/>
</dbReference>
<keyword evidence="10 22" id="KW-0863">Zinc-finger</keyword>
<evidence type="ECO:0000256" key="8">
    <source>
        <dbReference type="ARBA" id="ARBA00022723"/>
    </source>
</evidence>
<name>A0A194PMD4_PAPXU</name>
<keyword evidence="20" id="KW-0539">Nucleus</keyword>
<evidence type="ECO:0000256" key="14">
    <source>
        <dbReference type="ARBA" id="ARBA00022946"/>
    </source>
</evidence>
<organism evidence="28 29">
    <name type="scientific">Papilio xuthus</name>
    <name type="common">Asian swallowtail butterfly</name>
    <dbReference type="NCBI Taxonomy" id="66420"/>
    <lineage>
        <taxon>Eukaryota</taxon>
        <taxon>Metazoa</taxon>
        <taxon>Ecdysozoa</taxon>
        <taxon>Arthropoda</taxon>
        <taxon>Hexapoda</taxon>
        <taxon>Insecta</taxon>
        <taxon>Pterygota</taxon>
        <taxon>Neoptera</taxon>
        <taxon>Endopterygota</taxon>
        <taxon>Lepidoptera</taxon>
        <taxon>Glossata</taxon>
        <taxon>Ditrysia</taxon>
        <taxon>Papilionoidea</taxon>
        <taxon>Papilionidae</taxon>
        <taxon>Papilioninae</taxon>
        <taxon>Papilio</taxon>
    </lineage>
</organism>
<gene>
    <name evidence="28" type="ORF">RR46_05848</name>
</gene>
<feature type="domain" description="C2H2-type" evidence="26">
    <location>
        <begin position="1485"/>
        <end position="1514"/>
    </location>
</feature>
<dbReference type="PROSITE" id="PS00028">
    <property type="entry name" value="ZINC_FINGER_C2H2_1"/>
    <property type="match status" value="3"/>
</dbReference>
<dbReference type="PROSITE" id="PS51318">
    <property type="entry name" value="TAT"/>
    <property type="match status" value="1"/>
</dbReference>
<feature type="domain" description="C2H2-type" evidence="26">
    <location>
        <begin position="1515"/>
        <end position="1544"/>
    </location>
</feature>
<proteinExistence type="inferred from homology"/>
<dbReference type="PROSITE" id="PS50222">
    <property type="entry name" value="EF_HAND_2"/>
    <property type="match status" value="1"/>
</dbReference>
<dbReference type="InterPro" id="IPR002048">
    <property type="entry name" value="EF_hand_dom"/>
</dbReference>
<dbReference type="PROSITE" id="PS50157">
    <property type="entry name" value="ZINC_FINGER_C2H2_2"/>
    <property type="match status" value="3"/>
</dbReference>
<feature type="region of interest" description="Disordered" evidence="24">
    <location>
        <begin position="939"/>
        <end position="961"/>
    </location>
</feature>
<evidence type="ECO:0000256" key="9">
    <source>
        <dbReference type="ARBA" id="ARBA00022737"/>
    </source>
</evidence>
<keyword evidence="29" id="KW-1185">Reference proteome</keyword>
<comment type="subcellular location">
    <subcellularLocation>
        <location evidence="3">Mitochondrion</location>
    </subcellularLocation>
    <subcellularLocation>
        <location evidence="2">Nucleus</location>
    </subcellularLocation>
</comment>
<accession>A0A194PMD4</accession>
<dbReference type="InterPro" id="IPR031656">
    <property type="entry name" value="DAO_C"/>
</dbReference>
<comment type="cofactor">
    <cofactor evidence="1 23">
        <name>FAD</name>
        <dbReference type="ChEBI" id="CHEBI:57692"/>
    </cofactor>
</comment>
<dbReference type="CDD" id="cd00051">
    <property type="entry name" value="EFh"/>
    <property type="match status" value="1"/>
</dbReference>
<sequence>MSAKSNAQKAMSVAGWVAVRKARRITPATHLLNSRLWLSAHISAHISNIPVKVPSKSMSRRRLLLGGAAGVTGAVMAAWALAADDSPVEWYKPATVSARTERRKRPLPSRTEQVNMLQAGHTYDVLIIGGGATGAGCALDATTRGLRTALVEADDFASGTSSRSTKLIHGGVRYLQKAIMQLDYDQYKMVKEALHERANMLEVAPHLTRPLPILLPVYKWWQVPYYWFGIKMYDLVAGDRNVKSSYYLSKKNTLELFPMLKSDNLCGGIVYYDGQQDDARMNLAIALTAARHGATIANHVSVTKLHKTAGKLSGARLRDEMTGKEWDIKAKCIINATGPFTDTIRKMDDDTVKEICCPSSGVHIVLPGYYSPEHMGLLDPATSDGRVIFFLPWLKGTIAGTTDLPCKVTHNPKPTEDEILFILTEVKNYLNPDVEVRRGDVLSAWSGIRPLVSDPNKPDTQSLARNHIVHVSPGGLVTIAGGKWTTYRAMAAETIDTAIQSANLKPLYKECQTDGFLIEGAHGWTPTMYIRLVQDFGLEMEVAQHLAKSYGDRAFAVAKMAAMTGKRWPIIGKKVHPEFPYIDAEIRYGVREYACTAVDMIARRLRLAFLNVQAAVEALPAIADIMAEELKWSDQEKNRQIKMANEFLANEMGQMVNRASRDKIPINLSKEEIQTYIKRFQIIDKDRKGFVSINDIRRSLKSMGVKPNDAEISSILSEIDLTYHGQLELQDYLQNYGEDVTGEQLHEILREIDTNMNGQRDCDVVPAAAGRMPHASATPRSDASERSRVSNDAGGGRGERGPGRVGPGRPRAGGCDRVASYSLAEIASTASSDSSYPPTCEAFNCLHVAQFVKSRPRDLRWVDQRAAAALRATTPGSRHLLGKGVSTPNYYNKQTMIIPNYILICKVSHDVQSTPYSYIMKRVVTSLRWHSWRQLAAGSAQPTWGPNSKRKSNSSNNNNNNSYIGNELSAAIVNAASTVPNGIQVQQPQVISMQQLQQLLGGGGGEGATYQNAPQQLLQIHPQLLQQQGGGVYGGCLVGGVGGVGGVAPMQAVTVDGQEALFIPAQHAQNFSGMGQVSLVNGQLVRTPVLPAGFLQNVMHLPAEQQATVTIPGSNISIPLSALAGNQPMITIPGNFSLPAGIQIPTSQAITISSSPLPSADKGANTKEKSPTSPQGQGGGVAVRGGVGSVGGMGVVPVQVPVSVGNGHTVYHTVHVPVHAPHHLQIIPQLQQMQAQPQVANVLTPSGQIQQIQIASLGNVQDLGLKKITYRLNVVKVGSCILVVNTKWVFGLAQSSGGAQTSVSAAQTPATITLQAVSNPMQTEGVGQQQILTSSGQQLTVIPASTAVRNVVQMPTLGVGGLGGAVQLVPAVMPGVQGVQLAQMSQPQQQQQQQQQPVIEATFTGQQIQQDASEPGKWQVVTVSTGGGGGGATTGGGAAGAGGGAECEKLREPSPTHGKRLMKRVACTCPNCDQGEKLSDRKKQHVCHIPGCNKVYGKTSHLRAHLRWHSGERPFLCNWLFCGKRFTRSDELQRHRRTHTGEKRFECPECSKRFMRSDHLAKHVRIHTKTRSTETTTTNQLMYSDSGDDSCDDKMMLTIETIHTAGEGDEKLVMIRPGTKLETEQDS</sequence>
<dbReference type="InterPro" id="IPR036188">
    <property type="entry name" value="FAD/NAD-bd_sf"/>
</dbReference>
<evidence type="ECO:0000256" key="24">
    <source>
        <dbReference type="SAM" id="MobiDB-lite"/>
    </source>
</evidence>
<evidence type="ECO:0000256" key="4">
    <source>
        <dbReference type="ARBA" id="ARBA00004745"/>
    </source>
</evidence>
<keyword evidence="25" id="KW-1133">Transmembrane helix</keyword>
<keyword evidence="8" id="KW-0479">Metal-binding</keyword>
<dbReference type="InterPro" id="IPR038299">
    <property type="entry name" value="DAO_C_sf"/>
</dbReference>
<dbReference type="PROSITE" id="PS00977">
    <property type="entry name" value="FAD_G3PDH_1"/>
    <property type="match status" value="1"/>
</dbReference>
<protein>
    <recommendedName>
        <fullName evidence="6 23">Glycerol-3-phosphate dehydrogenase</fullName>
        <ecNumber evidence="6 23">1.1.5.3</ecNumber>
    </recommendedName>
</protein>
<keyword evidence="25" id="KW-0472">Membrane</keyword>
<evidence type="ECO:0000256" key="18">
    <source>
        <dbReference type="ARBA" id="ARBA00023128"/>
    </source>
</evidence>
<keyword evidence="17" id="KW-0238">DNA-binding</keyword>
<dbReference type="Gene3D" id="1.10.8.870">
    <property type="entry name" value="Alpha-glycerophosphate oxidase, cap domain"/>
    <property type="match status" value="1"/>
</dbReference>
<evidence type="ECO:0000256" key="13">
    <source>
        <dbReference type="ARBA" id="ARBA00022837"/>
    </source>
</evidence>
<keyword evidence="14" id="KW-0809">Transit peptide</keyword>
<comment type="catalytic activity">
    <reaction evidence="23">
        <text>a quinone + sn-glycerol 3-phosphate = dihydroxyacetone phosphate + a quinol</text>
        <dbReference type="Rhea" id="RHEA:18977"/>
        <dbReference type="ChEBI" id="CHEBI:24646"/>
        <dbReference type="ChEBI" id="CHEBI:57597"/>
        <dbReference type="ChEBI" id="CHEBI:57642"/>
        <dbReference type="ChEBI" id="CHEBI:132124"/>
        <dbReference type="EC" id="1.1.5.3"/>
    </reaction>
</comment>
<dbReference type="Pfam" id="PF16901">
    <property type="entry name" value="DAO_C"/>
    <property type="match status" value="1"/>
</dbReference>